<evidence type="ECO:0000259" key="3">
    <source>
        <dbReference type="Pfam" id="PF17900"/>
    </source>
</evidence>
<dbReference type="SUPFAM" id="SSF55486">
    <property type="entry name" value="Metalloproteases ('zincins'), catalytic domain"/>
    <property type="match status" value="1"/>
</dbReference>
<dbReference type="InterPro" id="IPR042097">
    <property type="entry name" value="Aminopeptidase_N-like_N_sf"/>
</dbReference>
<proteinExistence type="predicted"/>
<reference evidence="4 5" key="1">
    <citation type="submission" date="2021-06" db="EMBL/GenBank/DDBJ databases">
        <authorList>
            <person name="Palmer J.M."/>
        </authorList>
    </citation>
    <scope>NUCLEOTIDE SEQUENCE [LARGE SCALE GENOMIC DNA]</scope>
    <source>
        <strain evidence="4 5">XC_2019</strain>
        <tissue evidence="4">Muscle</tissue>
    </source>
</reference>
<keyword evidence="1" id="KW-0472">Membrane</keyword>
<dbReference type="Proteomes" id="UP001434883">
    <property type="component" value="Unassembled WGS sequence"/>
</dbReference>
<evidence type="ECO:0000256" key="1">
    <source>
        <dbReference type="SAM" id="Phobius"/>
    </source>
</evidence>
<gene>
    <name evidence="4" type="ORF">XENOCAPTIV_003176</name>
</gene>
<evidence type="ECO:0000313" key="4">
    <source>
        <dbReference type="EMBL" id="MEQ2208497.1"/>
    </source>
</evidence>
<dbReference type="Pfam" id="PF01433">
    <property type="entry name" value="Peptidase_M1"/>
    <property type="match status" value="1"/>
</dbReference>
<comment type="caution">
    <text evidence="4">The sequence shown here is derived from an EMBL/GenBank/DDBJ whole genome shotgun (WGS) entry which is preliminary data.</text>
</comment>
<dbReference type="EMBL" id="JAHRIN010050545">
    <property type="protein sequence ID" value="MEQ2208497.1"/>
    <property type="molecule type" value="Genomic_DNA"/>
</dbReference>
<sequence length="290" mass="32326">MPKKSGVSKGFAVAFVVLTVCAIAGMISMMVVYEIQTNGLNMTAPPIITTPTPPPPPDMRLPRSLIPESYDIILQPHLYTSIKEEVNVTTPNQTLTFTGNSTVHFQCHQDTTYIILHSLGLNVFAPRVIDKDTGNPIKVRSVKHHKDVSHFLEINVNGRFKAGGNYSLFLAFEGEISEYLQALYVSKYTETNKEAVNETIEERLSIPVFDISKIKKEKFIMDDLHTAFEEDALLTSHPLSTPSDYVQTPGEILGMFDAISYSKGAMVLRMLANRVGEDSFNNGIRVRRCV</sequence>
<feature type="transmembrane region" description="Helical" evidence="1">
    <location>
        <begin position="12"/>
        <end position="33"/>
    </location>
</feature>
<dbReference type="Gene3D" id="2.60.40.1730">
    <property type="entry name" value="tricorn interacting facor f3 domain"/>
    <property type="match status" value="1"/>
</dbReference>
<keyword evidence="1" id="KW-1133">Transmembrane helix</keyword>
<dbReference type="PANTHER" id="PTHR11533">
    <property type="entry name" value="PROTEASE M1 ZINC METALLOPROTEASE"/>
    <property type="match status" value="1"/>
</dbReference>
<dbReference type="SUPFAM" id="SSF63737">
    <property type="entry name" value="Leukotriene A4 hydrolase N-terminal domain"/>
    <property type="match status" value="1"/>
</dbReference>
<name>A0ABV0RLF1_9TELE</name>
<dbReference type="Pfam" id="PF17900">
    <property type="entry name" value="Peptidase_M1_N"/>
    <property type="match status" value="1"/>
</dbReference>
<dbReference type="InterPro" id="IPR045357">
    <property type="entry name" value="Aminopeptidase_N-like_N"/>
</dbReference>
<organism evidence="4 5">
    <name type="scientific">Xenoophorus captivus</name>
    <dbReference type="NCBI Taxonomy" id="1517983"/>
    <lineage>
        <taxon>Eukaryota</taxon>
        <taxon>Metazoa</taxon>
        <taxon>Chordata</taxon>
        <taxon>Craniata</taxon>
        <taxon>Vertebrata</taxon>
        <taxon>Euteleostomi</taxon>
        <taxon>Actinopterygii</taxon>
        <taxon>Neopterygii</taxon>
        <taxon>Teleostei</taxon>
        <taxon>Neoteleostei</taxon>
        <taxon>Acanthomorphata</taxon>
        <taxon>Ovalentaria</taxon>
        <taxon>Atherinomorphae</taxon>
        <taxon>Cyprinodontiformes</taxon>
        <taxon>Goodeidae</taxon>
        <taxon>Xenoophorus</taxon>
    </lineage>
</organism>
<keyword evidence="1" id="KW-0812">Transmembrane</keyword>
<dbReference type="InterPro" id="IPR014782">
    <property type="entry name" value="Peptidase_M1_dom"/>
</dbReference>
<protein>
    <submittedName>
        <fullName evidence="4">Uncharacterized protein</fullName>
    </submittedName>
</protein>
<dbReference type="PANTHER" id="PTHR11533:SF259">
    <property type="entry name" value="AMINOPEPTIDASE"/>
    <property type="match status" value="1"/>
</dbReference>
<keyword evidence="5" id="KW-1185">Reference proteome</keyword>
<feature type="domain" description="Aminopeptidase N-like N-terminal" evidence="3">
    <location>
        <begin position="67"/>
        <end position="210"/>
    </location>
</feature>
<dbReference type="InterPro" id="IPR050344">
    <property type="entry name" value="Peptidase_M1_aminopeptidases"/>
</dbReference>
<evidence type="ECO:0000313" key="5">
    <source>
        <dbReference type="Proteomes" id="UP001434883"/>
    </source>
</evidence>
<feature type="domain" description="Peptidase M1 membrane alanine aminopeptidase" evidence="2">
    <location>
        <begin position="215"/>
        <end position="285"/>
    </location>
</feature>
<evidence type="ECO:0000259" key="2">
    <source>
        <dbReference type="Pfam" id="PF01433"/>
    </source>
</evidence>
<accession>A0ABV0RLF1</accession>